<keyword evidence="3" id="KW-1185">Reference proteome</keyword>
<feature type="non-terminal residue" evidence="2">
    <location>
        <position position="1"/>
    </location>
</feature>
<accession>K0SVP8</accession>
<evidence type="ECO:0000313" key="3">
    <source>
        <dbReference type="Proteomes" id="UP000266841"/>
    </source>
</evidence>
<proteinExistence type="predicted"/>
<comment type="caution">
    <text evidence="2">The sequence shown here is derived from an EMBL/GenBank/DDBJ whole genome shotgun (WGS) entry which is preliminary data.</text>
</comment>
<dbReference type="AlphaFoldDB" id="K0SVP8"/>
<organism evidence="2 3">
    <name type="scientific">Thalassiosira oceanica</name>
    <name type="common">Marine diatom</name>
    <dbReference type="NCBI Taxonomy" id="159749"/>
    <lineage>
        <taxon>Eukaryota</taxon>
        <taxon>Sar</taxon>
        <taxon>Stramenopiles</taxon>
        <taxon>Ochrophyta</taxon>
        <taxon>Bacillariophyta</taxon>
        <taxon>Coscinodiscophyceae</taxon>
        <taxon>Thalassiosirophycidae</taxon>
        <taxon>Thalassiosirales</taxon>
        <taxon>Thalassiosiraceae</taxon>
        <taxon>Thalassiosira</taxon>
    </lineage>
</organism>
<dbReference type="EMBL" id="AGNL01018989">
    <property type="protein sequence ID" value="EJK62292.1"/>
    <property type="molecule type" value="Genomic_DNA"/>
</dbReference>
<evidence type="ECO:0000313" key="2">
    <source>
        <dbReference type="EMBL" id="EJK62292.1"/>
    </source>
</evidence>
<feature type="region of interest" description="Disordered" evidence="1">
    <location>
        <begin position="88"/>
        <end position="111"/>
    </location>
</feature>
<reference evidence="2 3" key="1">
    <citation type="journal article" date="2012" name="Genome Biol.">
        <title>Genome and low-iron response of an oceanic diatom adapted to chronic iron limitation.</title>
        <authorList>
            <person name="Lommer M."/>
            <person name="Specht M."/>
            <person name="Roy A.S."/>
            <person name="Kraemer L."/>
            <person name="Andreson R."/>
            <person name="Gutowska M.A."/>
            <person name="Wolf J."/>
            <person name="Bergner S.V."/>
            <person name="Schilhabel M.B."/>
            <person name="Klostermeier U.C."/>
            <person name="Beiko R.G."/>
            <person name="Rosenstiel P."/>
            <person name="Hippler M."/>
            <person name="Laroche J."/>
        </authorList>
    </citation>
    <scope>NUCLEOTIDE SEQUENCE [LARGE SCALE GENOMIC DNA]</scope>
    <source>
        <strain evidence="2 3">CCMP1005</strain>
    </source>
</reference>
<evidence type="ECO:0000256" key="1">
    <source>
        <dbReference type="SAM" id="MobiDB-lite"/>
    </source>
</evidence>
<protein>
    <submittedName>
        <fullName evidence="2">Uncharacterized protein</fullName>
    </submittedName>
</protein>
<sequence length="428" mass="47216">VHPKPTKVEQRAGGSATVRPRKEAVPIVRLTPTIVRPKALRVRGVGMTPPGLPPDNLSLTDISFIEDWIRNPDSSLFLPVDDSHHPCKSEDVPGHYKLGTGPRDEPTRPSQQSKLTIEAHRRFVYSIPQQAGPFDLTCIRKALMGRLVYYRSLATTGPAESKLPACSSEPRHTMRIQTPKSQMGGIGKTNREMDAVRRRVRAAKVQVQLSQSLLLSSSAAINSIEKSLDAAKKHHEVATIQFKASQLELQHALVCLKSREANFTADINNEETPTSLIGQVSRKRKSVAYAELSTSQELDEIRSIDGVNNGVLSATEDNNLAKPASSPRVSSRCDRFPKEIRVQGAGVVPTNGVYERFDEPSNDSSVLVDYRHKRGPFKLIGMDSGNWYIIGQRILYETTGPQLCGPPRDGWKVRARDLNVSPAPTASR</sequence>
<name>K0SVP8_THAOC</name>
<gene>
    <name evidence="2" type="ORF">THAOC_17098</name>
</gene>
<dbReference type="Proteomes" id="UP000266841">
    <property type="component" value="Unassembled WGS sequence"/>
</dbReference>